<gene>
    <name evidence="1" type="ORF">HINF_LOCUS38435</name>
    <name evidence="2" type="ORF">HINF_LOCUS51112</name>
</gene>
<accession>A0AA86Q285</accession>
<proteinExistence type="predicted"/>
<reference evidence="2 3" key="2">
    <citation type="submission" date="2024-07" db="EMBL/GenBank/DDBJ databases">
        <authorList>
            <person name="Akdeniz Z."/>
        </authorList>
    </citation>
    <scope>NUCLEOTIDE SEQUENCE [LARGE SCALE GENOMIC DNA]</scope>
</reference>
<evidence type="ECO:0000313" key="1">
    <source>
        <dbReference type="EMBL" id="CAI9950790.1"/>
    </source>
</evidence>
<dbReference type="EMBL" id="CATOUU010000818">
    <property type="protein sequence ID" value="CAI9950790.1"/>
    <property type="molecule type" value="Genomic_DNA"/>
</dbReference>
<protein>
    <submittedName>
        <fullName evidence="2">Hypothetical_protein</fullName>
    </submittedName>
</protein>
<dbReference type="Proteomes" id="UP001642409">
    <property type="component" value="Unassembled WGS sequence"/>
</dbReference>
<name>A0AA86Q285_9EUKA</name>
<reference evidence="1" key="1">
    <citation type="submission" date="2023-06" db="EMBL/GenBank/DDBJ databases">
        <authorList>
            <person name="Kurt Z."/>
        </authorList>
    </citation>
    <scope>NUCLEOTIDE SEQUENCE</scope>
</reference>
<keyword evidence="3" id="KW-1185">Reference proteome</keyword>
<dbReference type="AlphaFoldDB" id="A0AA86Q285"/>
<evidence type="ECO:0000313" key="3">
    <source>
        <dbReference type="Proteomes" id="UP001642409"/>
    </source>
</evidence>
<comment type="caution">
    <text evidence="1">The sequence shown here is derived from an EMBL/GenBank/DDBJ whole genome shotgun (WGS) entry which is preliminary data.</text>
</comment>
<sequence>MVLLQILLVLSIVLFVIYKQIITLFMDIKYEIDCYKQQLIQQYNHRAVNLHQNYKLICTDKILNRIEHLHSTEPNSESLIYSETSSEDVMQLFEQSLSQQFILPENQQISSMNYIIRQK</sequence>
<dbReference type="EMBL" id="CAXDID020000248">
    <property type="protein sequence ID" value="CAL6063936.1"/>
    <property type="molecule type" value="Genomic_DNA"/>
</dbReference>
<evidence type="ECO:0000313" key="2">
    <source>
        <dbReference type="EMBL" id="CAL6063936.1"/>
    </source>
</evidence>
<organism evidence="1">
    <name type="scientific">Hexamita inflata</name>
    <dbReference type="NCBI Taxonomy" id="28002"/>
    <lineage>
        <taxon>Eukaryota</taxon>
        <taxon>Metamonada</taxon>
        <taxon>Diplomonadida</taxon>
        <taxon>Hexamitidae</taxon>
        <taxon>Hexamitinae</taxon>
        <taxon>Hexamita</taxon>
    </lineage>
</organism>